<sequence>MIIWRVEYQNGCSPYLLLVPTRNKSREERERAHQPARCHRRTKHEQSNLLWSNLLQRVEEDAVSHNDLLERGTTPARDSRPINQAAEATPHTQIANPFCVFTCSSFHVLLGFLRVVDWTH</sequence>
<dbReference type="EMBL" id="LK034128">
    <property type="protein sequence ID" value="CDY62300.1"/>
    <property type="molecule type" value="Genomic_DNA"/>
</dbReference>
<feature type="compositionally biased region" description="Basic residues" evidence="1">
    <location>
        <begin position="34"/>
        <end position="43"/>
    </location>
</feature>
<evidence type="ECO:0000256" key="1">
    <source>
        <dbReference type="SAM" id="MobiDB-lite"/>
    </source>
</evidence>
<evidence type="ECO:0000313" key="3">
    <source>
        <dbReference type="Proteomes" id="UP000028999"/>
    </source>
</evidence>
<dbReference type="Proteomes" id="UP000028999">
    <property type="component" value="Unassembled WGS sequence"/>
</dbReference>
<proteinExistence type="predicted"/>
<organism evidence="2 3">
    <name type="scientific">Brassica napus</name>
    <name type="common">Rape</name>
    <dbReference type="NCBI Taxonomy" id="3708"/>
    <lineage>
        <taxon>Eukaryota</taxon>
        <taxon>Viridiplantae</taxon>
        <taxon>Streptophyta</taxon>
        <taxon>Embryophyta</taxon>
        <taxon>Tracheophyta</taxon>
        <taxon>Spermatophyta</taxon>
        <taxon>Magnoliopsida</taxon>
        <taxon>eudicotyledons</taxon>
        <taxon>Gunneridae</taxon>
        <taxon>Pentapetalae</taxon>
        <taxon>rosids</taxon>
        <taxon>malvids</taxon>
        <taxon>Brassicales</taxon>
        <taxon>Brassicaceae</taxon>
        <taxon>Brassiceae</taxon>
        <taxon>Brassica</taxon>
    </lineage>
</organism>
<dbReference type="PaxDb" id="3708-A0A078JD59"/>
<protein>
    <submittedName>
        <fullName evidence="2">BnaA09g54210D protein</fullName>
    </submittedName>
</protein>
<feature type="region of interest" description="Disordered" evidence="1">
    <location>
        <begin position="23"/>
        <end position="44"/>
    </location>
</feature>
<dbReference type="AlphaFoldDB" id="A0A078JD59"/>
<dbReference type="OMA" id="RVEYQNG"/>
<gene>
    <name evidence="2" type="primary">BnaA09g54210D</name>
    <name evidence="2" type="ORF">GSBRNA2T00036149001</name>
</gene>
<accession>A0A078JD59</accession>
<dbReference type="Gramene" id="CDY62300">
    <property type="protein sequence ID" value="CDY62300"/>
    <property type="gene ID" value="GSBRNA2T00036149001"/>
</dbReference>
<keyword evidence="3" id="KW-1185">Reference proteome</keyword>
<evidence type="ECO:0000313" key="2">
    <source>
        <dbReference type="EMBL" id="CDY62300.1"/>
    </source>
</evidence>
<reference evidence="2 3" key="1">
    <citation type="journal article" date="2014" name="Science">
        <title>Plant genetics. Early allopolyploid evolution in the post-Neolithic Brassica napus oilseed genome.</title>
        <authorList>
            <person name="Chalhoub B."/>
            <person name="Denoeud F."/>
            <person name="Liu S."/>
            <person name="Parkin I.A."/>
            <person name="Tang H."/>
            <person name="Wang X."/>
            <person name="Chiquet J."/>
            <person name="Belcram H."/>
            <person name="Tong C."/>
            <person name="Samans B."/>
            <person name="Correa M."/>
            <person name="Da Silva C."/>
            <person name="Just J."/>
            <person name="Falentin C."/>
            <person name="Koh C.S."/>
            <person name="Le Clainche I."/>
            <person name="Bernard M."/>
            <person name="Bento P."/>
            <person name="Noel B."/>
            <person name="Labadie K."/>
            <person name="Alberti A."/>
            <person name="Charles M."/>
            <person name="Arnaud D."/>
            <person name="Guo H."/>
            <person name="Daviaud C."/>
            <person name="Alamery S."/>
            <person name="Jabbari K."/>
            <person name="Zhao M."/>
            <person name="Edger P.P."/>
            <person name="Chelaifa H."/>
            <person name="Tack D."/>
            <person name="Lassalle G."/>
            <person name="Mestiri I."/>
            <person name="Schnel N."/>
            <person name="Le Paslier M.C."/>
            <person name="Fan G."/>
            <person name="Renault V."/>
            <person name="Bayer P.E."/>
            <person name="Golicz A.A."/>
            <person name="Manoli S."/>
            <person name="Lee T.H."/>
            <person name="Thi V.H."/>
            <person name="Chalabi S."/>
            <person name="Hu Q."/>
            <person name="Fan C."/>
            <person name="Tollenaere R."/>
            <person name="Lu Y."/>
            <person name="Battail C."/>
            <person name="Shen J."/>
            <person name="Sidebottom C.H."/>
            <person name="Wang X."/>
            <person name="Canaguier A."/>
            <person name="Chauveau A."/>
            <person name="Berard A."/>
            <person name="Deniot G."/>
            <person name="Guan M."/>
            <person name="Liu Z."/>
            <person name="Sun F."/>
            <person name="Lim Y.P."/>
            <person name="Lyons E."/>
            <person name="Town C.D."/>
            <person name="Bancroft I."/>
            <person name="Wang X."/>
            <person name="Meng J."/>
            <person name="Ma J."/>
            <person name="Pires J.C."/>
            <person name="King G.J."/>
            <person name="Brunel D."/>
            <person name="Delourme R."/>
            <person name="Renard M."/>
            <person name="Aury J.M."/>
            <person name="Adams K.L."/>
            <person name="Batley J."/>
            <person name="Snowdon R.J."/>
            <person name="Tost J."/>
            <person name="Edwards D."/>
            <person name="Zhou Y."/>
            <person name="Hua W."/>
            <person name="Sharpe A.G."/>
            <person name="Paterson A.H."/>
            <person name="Guan C."/>
            <person name="Wincker P."/>
        </authorList>
    </citation>
    <scope>NUCLEOTIDE SEQUENCE [LARGE SCALE GENOMIC DNA]</scope>
    <source>
        <strain evidence="3">cv. Darmor-bzh</strain>
    </source>
</reference>
<name>A0A078JD59_BRANA</name>
<feature type="compositionally biased region" description="Basic and acidic residues" evidence="1">
    <location>
        <begin position="24"/>
        <end position="33"/>
    </location>
</feature>